<reference evidence="2" key="1">
    <citation type="journal article" date="2020" name="New Phytol.">
        <title>Comparative genomics reveals dynamic genome evolution in host specialist ectomycorrhizal fungi.</title>
        <authorList>
            <person name="Lofgren L.A."/>
            <person name="Nguyen N.H."/>
            <person name="Vilgalys R."/>
            <person name="Ruytinx J."/>
            <person name="Liao H.L."/>
            <person name="Branco S."/>
            <person name="Kuo A."/>
            <person name="LaButti K."/>
            <person name="Lipzen A."/>
            <person name="Andreopoulos W."/>
            <person name="Pangilinan J."/>
            <person name="Riley R."/>
            <person name="Hundley H."/>
            <person name="Na H."/>
            <person name="Barry K."/>
            <person name="Grigoriev I.V."/>
            <person name="Stajich J.E."/>
            <person name="Kennedy P.G."/>
        </authorList>
    </citation>
    <scope>NUCLEOTIDE SEQUENCE</scope>
    <source>
        <strain evidence="2">S12</strain>
    </source>
</reference>
<keyword evidence="3" id="KW-1185">Reference proteome</keyword>
<gene>
    <name evidence="2" type="ORF">HD556DRAFT_1241673</name>
</gene>
<proteinExistence type="predicted"/>
<comment type="caution">
    <text evidence="2">The sequence shown here is derived from an EMBL/GenBank/DDBJ whole genome shotgun (WGS) entry which is preliminary data.</text>
</comment>
<protein>
    <recommendedName>
        <fullName evidence="4">Transmembrane protein</fullName>
    </recommendedName>
</protein>
<feature type="transmembrane region" description="Helical" evidence="1">
    <location>
        <begin position="90"/>
        <end position="114"/>
    </location>
</feature>
<feature type="transmembrane region" description="Helical" evidence="1">
    <location>
        <begin position="57"/>
        <end position="78"/>
    </location>
</feature>
<evidence type="ECO:0000313" key="3">
    <source>
        <dbReference type="Proteomes" id="UP000719766"/>
    </source>
</evidence>
<evidence type="ECO:0000313" key="2">
    <source>
        <dbReference type="EMBL" id="KAG1790787.1"/>
    </source>
</evidence>
<accession>A0A9P7DFI2</accession>
<keyword evidence="1" id="KW-0812">Transmembrane</keyword>
<evidence type="ECO:0008006" key="4">
    <source>
        <dbReference type="Google" id="ProtNLM"/>
    </source>
</evidence>
<organism evidence="2 3">
    <name type="scientific">Suillus plorans</name>
    <dbReference type="NCBI Taxonomy" id="116603"/>
    <lineage>
        <taxon>Eukaryota</taxon>
        <taxon>Fungi</taxon>
        <taxon>Dikarya</taxon>
        <taxon>Basidiomycota</taxon>
        <taxon>Agaricomycotina</taxon>
        <taxon>Agaricomycetes</taxon>
        <taxon>Agaricomycetidae</taxon>
        <taxon>Boletales</taxon>
        <taxon>Suillineae</taxon>
        <taxon>Suillaceae</taxon>
        <taxon>Suillus</taxon>
    </lineage>
</organism>
<sequence length="213" mass="23324">MGATNSLESSGGKFDPRLVIGPTQVCGLLSAVLFGCLAFQSYVYFTRFKSDHFVLKVTVSHLLQLGHFVCIVSTLWTMTVNSYCDPSQLMALHVAVDLAISFSGFTAFISFYVFRLWKFTRNVLIPTFCGVLAVGAQILTLILAVTATSTTDLVTFGDLQFLLIAILFIVRATCDMVTTAVTAFSLRKERCHGIKEYDCSTLIPASAYICHAS</sequence>
<dbReference type="GeneID" id="64591980"/>
<dbReference type="AlphaFoldDB" id="A0A9P7DFI2"/>
<evidence type="ECO:0000256" key="1">
    <source>
        <dbReference type="SAM" id="Phobius"/>
    </source>
</evidence>
<dbReference type="EMBL" id="JABBWE010000047">
    <property type="protein sequence ID" value="KAG1790787.1"/>
    <property type="molecule type" value="Genomic_DNA"/>
</dbReference>
<dbReference type="OrthoDB" id="2675711at2759"/>
<dbReference type="RefSeq" id="XP_041157720.1">
    <property type="nucleotide sequence ID" value="XM_041298216.1"/>
</dbReference>
<dbReference type="Proteomes" id="UP000719766">
    <property type="component" value="Unassembled WGS sequence"/>
</dbReference>
<name>A0A9P7DFI2_9AGAM</name>
<keyword evidence="1" id="KW-0472">Membrane</keyword>
<feature type="transmembrane region" description="Helical" evidence="1">
    <location>
        <begin position="20"/>
        <end position="45"/>
    </location>
</feature>
<feature type="transmembrane region" description="Helical" evidence="1">
    <location>
        <begin position="123"/>
        <end position="147"/>
    </location>
</feature>
<keyword evidence="1" id="KW-1133">Transmembrane helix</keyword>
<feature type="transmembrane region" description="Helical" evidence="1">
    <location>
        <begin position="159"/>
        <end position="186"/>
    </location>
</feature>